<keyword evidence="4" id="KW-1185">Reference proteome</keyword>
<feature type="coiled-coil region" evidence="1">
    <location>
        <begin position="84"/>
        <end position="120"/>
    </location>
</feature>
<dbReference type="EMBL" id="ASPP01009782">
    <property type="protein sequence ID" value="ETO23658.1"/>
    <property type="molecule type" value="Genomic_DNA"/>
</dbReference>
<feature type="compositionally biased region" description="Acidic residues" evidence="2">
    <location>
        <begin position="167"/>
        <end position="178"/>
    </location>
</feature>
<feature type="compositionally biased region" description="Acidic residues" evidence="2">
    <location>
        <begin position="205"/>
        <end position="215"/>
    </location>
</feature>
<evidence type="ECO:0000256" key="1">
    <source>
        <dbReference type="SAM" id="Coils"/>
    </source>
</evidence>
<organism evidence="3 4">
    <name type="scientific">Reticulomyxa filosa</name>
    <dbReference type="NCBI Taxonomy" id="46433"/>
    <lineage>
        <taxon>Eukaryota</taxon>
        <taxon>Sar</taxon>
        <taxon>Rhizaria</taxon>
        <taxon>Retaria</taxon>
        <taxon>Foraminifera</taxon>
        <taxon>Monothalamids</taxon>
        <taxon>Reticulomyxidae</taxon>
        <taxon>Reticulomyxa</taxon>
    </lineage>
</organism>
<keyword evidence="1" id="KW-0175">Coiled coil</keyword>
<proteinExistence type="predicted"/>
<comment type="caution">
    <text evidence="3">The sequence shown here is derived from an EMBL/GenBank/DDBJ whole genome shotgun (WGS) entry which is preliminary data.</text>
</comment>
<evidence type="ECO:0000313" key="3">
    <source>
        <dbReference type="EMBL" id="ETO23658.1"/>
    </source>
</evidence>
<reference evidence="3 4" key="1">
    <citation type="journal article" date="2013" name="Curr. Biol.">
        <title>The Genome of the Foraminiferan Reticulomyxa filosa.</title>
        <authorList>
            <person name="Glockner G."/>
            <person name="Hulsmann N."/>
            <person name="Schleicher M."/>
            <person name="Noegel A.A."/>
            <person name="Eichinger L."/>
            <person name="Gallinger C."/>
            <person name="Pawlowski J."/>
            <person name="Sierra R."/>
            <person name="Euteneuer U."/>
            <person name="Pillet L."/>
            <person name="Moustafa A."/>
            <person name="Platzer M."/>
            <person name="Groth M."/>
            <person name="Szafranski K."/>
            <person name="Schliwa M."/>
        </authorList>
    </citation>
    <scope>NUCLEOTIDE SEQUENCE [LARGE SCALE GENOMIC DNA]</scope>
</reference>
<evidence type="ECO:0000256" key="2">
    <source>
        <dbReference type="SAM" id="MobiDB-lite"/>
    </source>
</evidence>
<sequence>MQQKYSYVNIKQIYVYLAGFMKTQASVTAMPNTAMPVKLTESVDLAGQQRLLTEQQMSAIIAQQQVEMEKIRSQRQQTDVINEFGFSTEEMERQKRLLEKLEEEKAAKAQQKEIEEMMRNAPQVSYLPYIDEPQVNAPPAYWMQPPEGNGLLTDHKGNNINEKQDPDNDDSLGSEESGDEKMDILDVQMETPMGLPQGREIDLRESDDEENEPDQDIPMVHNGLSNPAAAGPPSFDSRLPLPPKVSPIIQPVDKLETGDNSDVESFL</sequence>
<protein>
    <submittedName>
        <fullName evidence="3">Uncharacterized protein</fullName>
    </submittedName>
</protein>
<dbReference type="AlphaFoldDB" id="X6NCN5"/>
<name>X6NCN5_RETFI</name>
<gene>
    <name evidence="3" type="ORF">RFI_13520</name>
</gene>
<feature type="compositionally biased region" description="Basic and acidic residues" evidence="2">
    <location>
        <begin position="153"/>
        <end position="166"/>
    </location>
</feature>
<accession>X6NCN5</accession>
<feature type="region of interest" description="Disordered" evidence="2">
    <location>
        <begin position="138"/>
        <end position="267"/>
    </location>
</feature>
<dbReference type="Proteomes" id="UP000023152">
    <property type="component" value="Unassembled WGS sequence"/>
</dbReference>
<evidence type="ECO:0000313" key="4">
    <source>
        <dbReference type="Proteomes" id="UP000023152"/>
    </source>
</evidence>